<evidence type="ECO:0000313" key="6">
    <source>
        <dbReference type="EMBL" id="TPD62781.1"/>
    </source>
</evidence>
<dbReference type="GO" id="GO:0000976">
    <property type="term" value="F:transcription cis-regulatory region binding"/>
    <property type="evidence" value="ECO:0007669"/>
    <property type="project" value="TreeGrafter"/>
</dbReference>
<dbReference type="InterPro" id="IPR036390">
    <property type="entry name" value="WH_DNA-bd_sf"/>
</dbReference>
<dbReference type="FunFam" id="1.10.10.10:FF:000001">
    <property type="entry name" value="LysR family transcriptional regulator"/>
    <property type="match status" value="1"/>
</dbReference>
<sequence>MTFEQLTIFVAVAERQHLTRAAEDIGLTPSAVSASIKALETFYNVRLFDRVGRGIELSPAGRLFLDEAKATLARANAAEQVLSELGGLRRGRLTLFASQTISSYWLPPRLMQFHQRYPQIELQVTSANTAEVSQAVLEGAADLGFIEGEIDQPALATLPLALDQMVIVVSASHPLGTITPRNFAGFLMSSSWIMREKGSGTRSQFEVALKNFSLNPDDLEIAFTLPSNEAILSALRDSQCAAALSRLVADPYIRSGELRAIEIELPPRTFMAVRHKERTESPAARELLGVCREV</sequence>
<dbReference type="EMBL" id="VFIY01000004">
    <property type="protein sequence ID" value="TPD62781.1"/>
    <property type="molecule type" value="Genomic_DNA"/>
</dbReference>
<evidence type="ECO:0000256" key="3">
    <source>
        <dbReference type="ARBA" id="ARBA00023125"/>
    </source>
</evidence>
<comment type="caution">
    <text evidence="6">The sequence shown here is derived from an EMBL/GenBank/DDBJ whole genome shotgun (WGS) entry which is preliminary data.</text>
</comment>
<gene>
    <name evidence="6" type="ORF">FIV46_01505</name>
</gene>
<dbReference type="Proteomes" id="UP000319148">
    <property type="component" value="Unassembled WGS sequence"/>
</dbReference>
<keyword evidence="7" id="KW-1185">Reference proteome</keyword>
<protein>
    <submittedName>
        <fullName evidence="6">LysR family transcriptional regulator</fullName>
    </submittedName>
</protein>
<dbReference type="SUPFAM" id="SSF53850">
    <property type="entry name" value="Periplasmic binding protein-like II"/>
    <property type="match status" value="1"/>
</dbReference>
<keyword evidence="3" id="KW-0238">DNA-binding</keyword>
<dbReference type="InterPro" id="IPR000847">
    <property type="entry name" value="LysR_HTH_N"/>
</dbReference>
<evidence type="ECO:0000313" key="7">
    <source>
        <dbReference type="Proteomes" id="UP000319148"/>
    </source>
</evidence>
<dbReference type="Gene3D" id="3.40.190.290">
    <property type="match status" value="1"/>
</dbReference>
<dbReference type="GO" id="GO:0003700">
    <property type="term" value="F:DNA-binding transcription factor activity"/>
    <property type="evidence" value="ECO:0007669"/>
    <property type="project" value="InterPro"/>
</dbReference>
<keyword evidence="2" id="KW-0805">Transcription regulation</keyword>
<dbReference type="PANTHER" id="PTHR30126:SF39">
    <property type="entry name" value="HTH-TYPE TRANSCRIPTIONAL REGULATOR CYSL"/>
    <property type="match status" value="1"/>
</dbReference>
<dbReference type="RefSeq" id="WP_139938031.1">
    <property type="nucleotide sequence ID" value="NZ_JBHSYP010000022.1"/>
</dbReference>
<accession>A0A501PST6</accession>
<evidence type="ECO:0000256" key="2">
    <source>
        <dbReference type="ARBA" id="ARBA00023015"/>
    </source>
</evidence>
<evidence type="ECO:0000256" key="4">
    <source>
        <dbReference type="ARBA" id="ARBA00023163"/>
    </source>
</evidence>
<name>A0A501PST6_9PROT</name>
<dbReference type="PANTHER" id="PTHR30126">
    <property type="entry name" value="HTH-TYPE TRANSCRIPTIONAL REGULATOR"/>
    <property type="match status" value="1"/>
</dbReference>
<dbReference type="Pfam" id="PF03466">
    <property type="entry name" value="LysR_substrate"/>
    <property type="match status" value="1"/>
</dbReference>
<organism evidence="6 7">
    <name type="scientific">Emcibacter nanhaiensis</name>
    <dbReference type="NCBI Taxonomy" id="1505037"/>
    <lineage>
        <taxon>Bacteria</taxon>
        <taxon>Pseudomonadati</taxon>
        <taxon>Pseudomonadota</taxon>
        <taxon>Alphaproteobacteria</taxon>
        <taxon>Emcibacterales</taxon>
        <taxon>Emcibacteraceae</taxon>
        <taxon>Emcibacter</taxon>
    </lineage>
</organism>
<dbReference type="SUPFAM" id="SSF46785">
    <property type="entry name" value="Winged helix' DNA-binding domain"/>
    <property type="match status" value="1"/>
</dbReference>
<dbReference type="InterPro" id="IPR036388">
    <property type="entry name" value="WH-like_DNA-bd_sf"/>
</dbReference>
<reference evidence="7" key="1">
    <citation type="submission" date="2019-06" db="EMBL/GenBank/DDBJ databases">
        <title>The complete genome of Emcibacter congregatus ZYLT.</title>
        <authorList>
            <person name="Zhao Z."/>
        </authorList>
    </citation>
    <scope>NUCLEOTIDE SEQUENCE [LARGE SCALE GENOMIC DNA]</scope>
    <source>
        <strain evidence="7">MCCC 1A06723</strain>
    </source>
</reference>
<dbReference type="InterPro" id="IPR005119">
    <property type="entry name" value="LysR_subst-bd"/>
</dbReference>
<comment type="similarity">
    <text evidence="1">Belongs to the LysR transcriptional regulatory family.</text>
</comment>
<dbReference type="PROSITE" id="PS50931">
    <property type="entry name" value="HTH_LYSR"/>
    <property type="match status" value="1"/>
</dbReference>
<evidence type="ECO:0000256" key="1">
    <source>
        <dbReference type="ARBA" id="ARBA00009437"/>
    </source>
</evidence>
<evidence type="ECO:0000259" key="5">
    <source>
        <dbReference type="PROSITE" id="PS50931"/>
    </source>
</evidence>
<dbReference type="AlphaFoldDB" id="A0A501PST6"/>
<keyword evidence="4" id="KW-0804">Transcription</keyword>
<dbReference type="Pfam" id="PF00126">
    <property type="entry name" value="HTH_1"/>
    <property type="match status" value="1"/>
</dbReference>
<feature type="domain" description="HTH lysR-type" evidence="5">
    <location>
        <begin position="1"/>
        <end position="58"/>
    </location>
</feature>
<proteinExistence type="inferred from homology"/>
<dbReference type="Gene3D" id="1.10.10.10">
    <property type="entry name" value="Winged helix-like DNA-binding domain superfamily/Winged helix DNA-binding domain"/>
    <property type="match status" value="1"/>
</dbReference>
<dbReference type="OrthoDB" id="9808620at2"/>
<dbReference type="CDD" id="cd08420">
    <property type="entry name" value="PBP2_CysL_like"/>
    <property type="match status" value="1"/>
</dbReference>